<organism evidence="1">
    <name type="scientific">Arundo donax</name>
    <name type="common">Giant reed</name>
    <name type="synonym">Donax arundinaceus</name>
    <dbReference type="NCBI Taxonomy" id="35708"/>
    <lineage>
        <taxon>Eukaryota</taxon>
        <taxon>Viridiplantae</taxon>
        <taxon>Streptophyta</taxon>
        <taxon>Embryophyta</taxon>
        <taxon>Tracheophyta</taxon>
        <taxon>Spermatophyta</taxon>
        <taxon>Magnoliopsida</taxon>
        <taxon>Liliopsida</taxon>
        <taxon>Poales</taxon>
        <taxon>Poaceae</taxon>
        <taxon>PACMAD clade</taxon>
        <taxon>Arundinoideae</taxon>
        <taxon>Arundineae</taxon>
        <taxon>Arundo</taxon>
    </lineage>
</organism>
<evidence type="ECO:0000313" key="1">
    <source>
        <dbReference type="EMBL" id="JAE12679.1"/>
    </source>
</evidence>
<dbReference type="EMBL" id="GBRH01185217">
    <property type="protein sequence ID" value="JAE12679.1"/>
    <property type="molecule type" value="Transcribed_RNA"/>
</dbReference>
<dbReference type="AlphaFoldDB" id="A0A0A9FN05"/>
<name>A0A0A9FN05_ARUDO</name>
<reference evidence="1" key="1">
    <citation type="submission" date="2014-09" db="EMBL/GenBank/DDBJ databases">
        <authorList>
            <person name="Magalhaes I.L.F."/>
            <person name="Oliveira U."/>
            <person name="Santos F.R."/>
            <person name="Vidigal T.H.D.A."/>
            <person name="Brescovit A.D."/>
            <person name="Santos A.J."/>
        </authorList>
    </citation>
    <scope>NUCLEOTIDE SEQUENCE</scope>
    <source>
        <tissue evidence="1">Shoot tissue taken approximately 20 cm above the soil surface</tissue>
    </source>
</reference>
<accession>A0A0A9FN05</accession>
<protein>
    <submittedName>
        <fullName evidence="1">Uncharacterized protein</fullName>
    </submittedName>
</protein>
<sequence length="50" mass="5615">MKAQNTKMTDTDPHTMLINSVLCSKNKPKGPKENLHVLRMSVDKSFLSKA</sequence>
<proteinExistence type="predicted"/>
<reference evidence="1" key="2">
    <citation type="journal article" date="2015" name="Data Brief">
        <title>Shoot transcriptome of the giant reed, Arundo donax.</title>
        <authorList>
            <person name="Barrero R.A."/>
            <person name="Guerrero F.D."/>
            <person name="Moolhuijzen P."/>
            <person name="Goolsby J.A."/>
            <person name="Tidwell J."/>
            <person name="Bellgard S.E."/>
            <person name="Bellgard M.I."/>
        </authorList>
    </citation>
    <scope>NUCLEOTIDE SEQUENCE</scope>
    <source>
        <tissue evidence="1">Shoot tissue taken approximately 20 cm above the soil surface</tissue>
    </source>
</reference>